<protein>
    <recommendedName>
        <fullName evidence="4">DUF3945 domain-containing protein</fullName>
    </recommendedName>
</protein>
<feature type="compositionally biased region" description="Basic and acidic residues" evidence="1">
    <location>
        <begin position="379"/>
        <end position="389"/>
    </location>
</feature>
<proteinExistence type="predicted"/>
<dbReference type="Proteomes" id="UP000253209">
    <property type="component" value="Unassembled WGS sequence"/>
</dbReference>
<dbReference type="EMBL" id="QGDC01000001">
    <property type="protein sequence ID" value="RCH56841.1"/>
    <property type="molecule type" value="Genomic_DNA"/>
</dbReference>
<evidence type="ECO:0000313" key="2">
    <source>
        <dbReference type="EMBL" id="RCH56841.1"/>
    </source>
</evidence>
<dbReference type="OrthoDB" id="6372253at2"/>
<evidence type="ECO:0000256" key="1">
    <source>
        <dbReference type="SAM" id="MobiDB-lite"/>
    </source>
</evidence>
<accession>A0A367GVL0</accession>
<name>A0A367GVL0_9SPHI</name>
<reference evidence="2 3" key="1">
    <citation type="submission" date="2018-05" db="EMBL/GenBank/DDBJ databases">
        <title>Mucilaginibacter hurinus sp. nov., isolated from briquette warehouse soil.</title>
        <authorList>
            <person name="Choi L."/>
        </authorList>
    </citation>
    <scope>NUCLEOTIDE SEQUENCE [LARGE SCALE GENOMIC DNA]</scope>
    <source>
        <strain evidence="2 3">ZR32</strain>
    </source>
</reference>
<dbReference type="RefSeq" id="WP_114003738.1">
    <property type="nucleotide sequence ID" value="NZ_QGDC01000001.1"/>
</dbReference>
<evidence type="ECO:0008006" key="4">
    <source>
        <dbReference type="Google" id="ProtNLM"/>
    </source>
</evidence>
<feature type="region of interest" description="Disordered" evidence="1">
    <location>
        <begin position="361"/>
        <end position="398"/>
    </location>
</feature>
<sequence>MNKAINFYELKAELAQLGFRDPGVTDHLRQAIYQDSGEHHLYTSLGEVAFDLDLIRDGHHRLSFIGYSGSLGAGNSNWQLQSFQPDVPADEAAALLTARASRNSEIADISLIPIGRPEVADYIESIPVAREMAMASIISNHETMNVQNLEFLKKSLLNLGFGDKVNGELEKQIGNKVPEFTLGTKHEFNQTPVDYTLHFKAGDTDGMYFFNKFDAALNQGKDKETKQTFYINKGNGITAKEAFNLMEGRAVHKLLFNKESEKYYAWLQLDPDKLNENGNKEIKRFNENYGFDLDKVLLGKGIKELNTQETAENLMRSLKKGNLQQITVERNGEEKKYFIAASPQYKTVDLYDHQMKRIKREELLQPAQKAGNTQKQTRQQKEGLPEKKQRSQKRKMTV</sequence>
<organism evidence="2 3">
    <name type="scientific">Mucilaginibacter hurinus</name>
    <dbReference type="NCBI Taxonomy" id="2201324"/>
    <lineage>
        <taxon>Bacteria</taxon>
        <taxon>Pseudomonadati</taxon>
        <taxon>Bacteroidota</taxon>
        <taxon>Sphingobacteriia</taxon>
        <taxon>Sphingobacteriales</taxon>
        <taxon>Sphingobacteriaceae</taxon>
        <taxon>Mucilaginibacter</taxon>
    </lineage>
</organism>
<evidence type="ECO:0000313" key="3">
    <source>
        <dbReference type="Proteomes" id="UP000253209"/>
    </source>
</evidence>
<gene>
    <name evidence="2" type="ORF">DJ568_03015</name>
</gene>
<dbReference type="AlphaFoldDB" id="A0A367GVL0"/>
<keyword evidence="3" id="KW-1185">Reference proteome</keyword>
<comment type="caution">
    <text evidence="2">The sequence shown here is derived from an EMBL/GenBank/DDBJ whole genome shotgun (WGS) entry which is preliminary data.</text>
</comment>